<protein>
    <submittedName>
        <fullName evidence="1">Uncharacterized protein</fullName>
    </submittedName>
</protein>
<proteinExistence type="predicted"/>
<organism evidence="1 2">
    <name type="scientific">Methylocella tundrae</name>
    <dbReference type="NCBI Taxonomy" id="227605"/>
    <lineage>
        <taxon>Bacteria</taxon>
        <taxon>Pseudomonadati</taxon>
        <taxon>Pseudomonadota</taxon>
        <taxon>Alphaproteobacteria</taxon>
        <taxon>Hyphomicrobiales</taxon>
        <taxon>Beijerinckiaceae</taxon>
        <taxon>Methylocella</taxon>
    </lineage>
</organism>
<gene>
    <name evidence="1" type="ORF">MPC4_70074</name>
</gene>
<name>A0A8B6MD59_METTU</name>
<accession>A0A8B6MD59</accession>
<keyword evidence="2" id="KW-1185">Reference proteome</keyword>
<reference evidence="1 2" key="1">
    <citation type="submission" date="2019-05" db="EMBL/GenBank/DDBJ databases">
        <authorList>
            <person name="Farhan Ul Haque M."/>
        </authorList>
    </citation>
    <scope>NUCLEOTIDE SEQUENCE [LARGE SCALE GENOMIC DNA]</scope>
    <source>
        <strain evidence="1">2</strain>
    </source>
</reference>
<dbReference type="EMBL" id="CABFMQ020000131">
    <property type="protein sequence ID" value="VTZ52186.1"/>
    <property type="molecule type" value="Genomic_DNA"/>
</dbReference>
<dbReference type="Gene3D" id="3.30.420.240">
    <property type="match status" value="1"/>
</dbReference>
<dbReference type="Proteomes" id="UP000485880">
    <property type="component" value="Unassembled WGS sequence"/>
</dbReference>
<dbReference type="AlphaFoldDB" id="A0A8B6MD59"/>
<sequence>MGDSWTSRVGYVIGVQFGGVGMPTSIAVIERMRHVVDDQPQPTTYGVVHLHQAQGPYTDQIDVLHRLRSALLPAKHSPSLIADLTAVGRPVAKELRKAGIHSCNVSVSEGANETGDGDFNFSIPRNNLGSALAVVLDAGRLRIAKDMPAASALAAELESARDGAIGGLSLPVALVTWWCERKASVPLHIINNLFGSIS</sequence>
<evidence type="ECO:0000313" key="1">
    <source>
        <dbReference type="EMBL" id="VTZ52186.1"/>
    </source>
</evidence>
<evidence type="ECO:0000313" key="2">
    <source>
        <dbReference type="Proteomes" id="UP000485880"/>
    </source>
</evidence>
<comment type="caution">
    <text evidence="1">The sequence shown here is derived from an EMBL/GenBank/DDBJ whole genome shotgun (WGS) entry which is preliminary data.</text>
</comment>